<organism evidence="4 5">
    <name type="scientific">Rhodobacter viridis</name>
    <dbReference type="NCBI Taxonomy" id="1054202"/>
    <lineage>
        <taxon>Bacteria</taxon>
        <taxon>Pseudomonadati</taxon>
        <taxon>Pseudomonadota</taxon>
        <taxon>Alphaproteobacteria</taxon>
        <taxon>Rhodobacterales</taxon>
        <taxon>Rhodobacter group</taxon>
        <taxon>Rhodobacter</taxon>
    </lineage>
</organism>
<comment type="catalytic activity">
    <reaction evidence="3">
        <text>L-glutaminyl-[protein] + H2O = L-glutamyl-[protein] + NH4(+)</text>
        <dbReference type="Rhea" id="RHEA:16441"/>
        <dbReference type="Rhea" id="RHEA-COMP:10207"/>
        <dbReference type="Rhea" id="RHEA-COMP:10208"/>
        <dbReference type="ChEBI" id="CHEBI:15377"/>
        <dbReference type="ChEBI" id="CHEBI:28938"/>
        <dbReference type="ChEBI" id="CHEBI:29973"/>
        <dbReference type="ChEBI" id="CHEBI:30011"/>
        <dbReference type="EC" id="3.5.1.44"/>
    </reaction>
</comment>
<dbReference type="RefSeq" id="WP_110804120.1">
    <property type="nucleotide sequence ID" value="NZ_QJTK01000001.1"/>
</dbReference>
<dbReference type="EC" id="3.5.1.44" evidence="3"/>
<dbReference type="PANTHER" id="PTHR35147">
    <property type="entry name" value="CHEMORECEPTOR GLUTAMINE DEAMIDASE CHED-RELATED"/>
    <property type="match status" value="1"/>
</dbReference>
<gene>
    <name evidence="3" type="primary">cheD</name>
    <name evidence="4" type="ORF">C8J30_101500</name>
</gene>
<dbReference type="InterPro" id="IPR005659">
    <property type="entry name" value="Chemorcpt_Glu_NH3ase_CheD"/>
</dbReference>
<protein>
    <recommendedName>
        <fullName evidence="3">Probable chemoreceptor glutamine deamidase CheD</fullName>
        <ecNumber evidence="3">3.5.1.44</ecNumber>
    </recommendedName>
</protein>
<sequence>MAGHHKTLHIAQGEFITAKGAEASISTILGSCVATCLYDEASQVGGMNHFLLPDGAGASLNSARFGVNAMELLINALIKDGASRKRLKAKVFGGGRMIAGLTDIGQKNAEFVLDFLRREGIECTGQSLGGTQARRVEFWPGTGRARQRLLGETKVVETPPVMAAGNGVELF</sequence>
<dbReference type="GO" id="GO:0006935">
    <property type="term" value="P:chemotaxis"/>
    <property type="evidence" value="ECO:0007669"/>
    <property type="project" value="UniProtKB-UniRule"/>
</dbReference>
<name>A0A318UHM5_9RHOB</name>
<keyword evidence="2 3" id="KW-0378">Hydrolase</keyword>
<dbReference type="InterPro" id="IPR011324">
    <property type="entry name" value="Cytotoxic_necrot_fac-like_cat"/>
</dbReference>
<dbReference type="HAMAP" id="MF_01440">
    <property type="entry name" value="CheD"/>
    <property type="match status" value="1"/>
</dbReference>
<dbReference type="GO" id="GO:0050568">
    <property type="term" value="F:protein-glutamine glutaminase activity"/>
    <property type="evidence" value="ECO:0007669"/>
    <property type="project" value="UniProtKB-UniRule"/>
</dbReference>
<dbReference type="Pfam" id="PF03975">
    <property type="entry name" value="CheD"/>
    <property type="match status" value="1"/>
</dbReference>
<dbReference type="Gene3D" id="3.30.1330.200">
    <property type="match status" value="1"/>
</dbReference>
<comment type="caution">
    <text evidence="4">The sequence shown here is derived from an EMBL/GenBank/DDBJ whole genome shotgun (WGS) entry which is preliminary data.</text>
</comment>
<dbReference type="SUPFAM" id="SSF64438">
    <property type="entry name" value="CNF1/YfiH-like putative cysteine hydrolases"/>
    <property type="match status" value="1"/>
</dbReference>
<evidence type="ECO:0000313" key="5">
    <source>
        <dbReference type="Proteomes" id="UP000247727"/>
    </source>
</evidence>
<dbReference type="OrthoDB" id="9807202at2"/>
<dbReference type="InterPro" id="IPR038592">
    <property type="entry name" value="CheD-like_sf"/>
</dbReference>
<evidence type="ECO:0000313" key="4">
    <source>
        <dbReference type="EMBL" id="PYF13115.1"/>
    </source>
</evidence>
<dbReference type="EMBL" id="QJTK01000001">
    <property type="protein sequence ID" value="PYF13115.1"/>
    <property type="molecule type" value="Genomic_DNA"/>
</dbReference>
<evidence type="ECO:0000256" key="1">
    <source>
        <dbReference type="ARBA" id="ARBA00022500"/>
    </source>
</evidence>
<proteinExistence type="inferred from homology"/>
<keyword evidence="1 3" id="KW-0145">Chemotaxis</keyword>
<keyword evidence="5" id="KW-1185">Reference proteome</keyword>
<dbReference type="PANTHER" id="PTHR35147:SF2">
    <property type="entry name" value="CHEMORECEPTOR GLUTAMINE DEAMIDASE CHED-RELATED"/>
    <property type="match status" value="1"/>
</dbReference>
<dbReference type="Proteomes" id="UP000247727">
    <property type="component" value="Unassembled WGS sequence"/>
</dbReference>
<dbReference type="AlphaFoldDB" id="A0A318UHM5"/>
<dbReference type="CDD" id="cd16352">
    <property type="entry name" value="CheD"/>
    <property type="match status" value="1"/>
</dbReference>
<comment type="function">
    <text evidence="3">Probably deamidates glutamine residues to glutamate on methyl-accepting chemotaxis receptors (MCPs), playing an important role in chemotaxis.</text>
</comment>
<comment type="similarity">
    <text evidence="3">Belongs to the CheD family.</text>
</comment>
<accession>A0A318UHM5</accession>
<evidence type="ECO:0000256" key="3">
    <source>
        <dbReference type="HAMAP-Rule" id="MF_01440"/>
    </source>
</evidence>
<reference evidence="4 5" key="1">
    <citation type="submission" date="2018-06" db="EMBL/GenBank/DDBJ databases">
        <title>Genomic Encyclopedia of Type Strains, Phase III (KMG-III): the genomes of soil and plant-associated and newly described type strains.</title>
        <authorList>
            <person name="Whitman W."/>
        </authorList>
    </citation>
    <scope>NUCLEOTIDE SEQUENCE [LARGE SCALE GENOMIC DNA]</scope>
    <source>
        <strain evidence="4 5">JA737</strain>
    </source>
</reference>
<evidence type="ECO:0000256" key="2">
    <source>
        <dbReference type="ARBA" id="ARBA00022801"/>
    </source>
</evidence>